<proteinExistence type="predicted"/>
<protein>
    <submittedName>
        <fullName evidence="3">Uncharacterized protein</fullName>
    </submittedName>
</protein>
<sequence length="100" mass="11155">MFPSNSADHLERRSSRVGYSRRGSPSRSTPPDTGQRPPPPTTTTTTAAGGSADEWQPDRPTPSRLQWRRCRNQQEQEGACSIGALQTADKRPIKRRDVRP</sequence>
<evidence type="ECO:0000313" key="3">
    <source>
        <dbReference type="WBParaSite" id="PSAMB.scaffold4166size15430.g23663.t1"/>
    </source>
</evidence>
<keyword evidence="2" id="KW-1185">Reference proteome</keyword>
<evidence type="ECO:0000256" key="1">
    <source>
        <dbReference type="SAM" id="MobiDB-lite"/>
    </source>
</evidence>
<dbReference type="Proteomes" id="UP000887566">
    <property type="component" value="Unplaced"/>
</dbReference>
<feature type="region of interest" description="Disordered" evidence="1">
    <location>
        <begin position="1"/>
        <end position="100"/>
    </location>
</feature>
<name>A0A914WHX8_9BILA</name>
<evidence type="ECO:0000313" key="2">
    <source>
        <dbReference type="Proteomes" id="UP000887566"/>
    </source>
</evidence>
<dbReference type="AlphaFoldDB" id="A0A914WHX8"/>
<accession>A0A914WHX8</accession>
<organism evidence="2 3">
    <name type="scientific">Plectus sambesii</name>
    <dbReference type="NCBI Taxonomy" id="2011161"/>
    <lineage>
        <taxon>Eukaryota</taxon>
        <taxon>Metazoa</taxon>
        <taxon>Ecdysozoa</taxon>
        <taxon>Nematoda</taxon>
        <taxon>Chromadorea</taxon>
        <taxon>Plectida</taxon>
        <taxon>Plectina</taxon>
        <taxon>Plectoidea</taxon>
        <taxon>Plectidae</taxon>
        <taxon>Plectus</taxon>
    </lineage>
</organism>
<feature type="compositionally biased region" description="Low complexity" evidence="1">
    <location>
        <begin position="16"/>
        <end position="35"/>
    </location>
</feature>
<dbReference type="WBParaSite" id="PSAMB.scaffold4166size15430.g23663.t1">
    <property type="protein sequence ID" value="PSAMB.scaffold4166size15430.g23663.t1"/>
    <property type="gene ID" value="PSAMB.scaffold4166size15430.g23663"/>
</dbReference>
<reference evidence="3" key="1">
    <citation type="submission" date="2022-11" db="UniProtKB">
        <authorList>
            <consortium name="WormBaseParasite"/>
        </authorList>
    </citation>
    <scope>IDENTIFICATION</scope>
</reference>